<dbReference type="InterPro" id="IPR036770">
    <property type="entry name" value="Ankyrin_rpt-contain_sf"/>
</dbReference>
<keyword evidence="1" id="KW-0677">Repeat</keyword>
<proteinExistence type="predicted"/>
<dbReference type="PROSITE" id="PS50297">
    <property type="entry name" value="ANK_REP_REGION"/>
    <property type="match status" value="3"/>
</dbReference>
<gene>
    <name evidence="4" type="ORF">GPECTOR_16g592</name>
</gene>
<dbReference type="Pfam" id="PF00023">
    <property type="entry name" value="Ank"/>
    <property type="match status" value="1"/>
</dbReference>
<evidence type="ECO:0000256" key="2">
    <source>
        <dbReference type="ARBA" id="ARBA00023043"/>
    </source>
</evidence>
<dbReference type="PANTHER" id="PTHR24198:SF165">
    <property type="entry name" value="ANKYRIN REPEAT-CONTAINING PROTEIN-RELATED"/>
    <property type="match status" value="1"/>
</dbReference>
<feature type="repeat" description="ANK" evidence="3">
    <location>
        <begin position="37"/>
        <end position="69"/>
    </location>
</feature>
<feature type="repeat" description="ANK" evidence="3">
    <location>
        <begin position="104"/>
        <end position="136"/>
    </location>
</feature>
<dbReference type="Pfam" id="PF12796">
    <property type="entry name" value="Ank_2"/>
    <property type="match status" value="1"/>
</dbReference>
<dbReference type="SUPFAM" id="SSF48403">
    <property type="entry name" value="Ankyrin repeat"/>
    <property type="match status" value="1"/>
</dbReference>
<feature type="repeat" description="ANK" evidence="3">
    <location>
        <begin position="70"/>
        <end position="91"/>
    </location>
</feature>
<dbReference type="AlphaFoldDB" id="A0A150GKV5"/>
<dbReference type="OrthoDB" id="550964at2759"/>
<keyword evidence="5" id="KW-1185">Reference proteome</keyword>
<dbReference type="PROSITE" id="PS50088">
    <property type="entry name" value="ANK_REPEAT"/>
    <property type="match status" value="3"/>
</dbReference>
<organism evidence="4 5">
    <name type="scientific">Gonium pectorale</name>
    <name type="common">Green alga</name>
    <dbReference type="NCBI Taxonomy" id="33097"/>
    <lineage>
        <taxon>Eukaryota</taxon>
        <taxon>Viridiplantae</taxon>
        <taxon>Chlorophyta</taxon>
        <taxon>core chlorophytes</taxon>
        <taxon>Chlorophyceae</taxon>
        <taxon>CS clade</taxon>
        <taxon>Chlamydomonadales</taxon>
        <taxon>Volvocaceae</taxon>
        <taxon>Gonium</taxon>
    </lineage>
</organism>
<dbReference type="Gene3D" id="1.25.40.20">
    <property type="entry name" value="Ankyrin repeat-containing domain"/>
    <property type="match status" value="1"/>
</dbReference>
<dbReference type="EMBL" id="LSYV01000017">
    <property type="protein sequence ID" value="KXZ50418.1"/>
    <property type="molecule type" value="Genomic_DNA"/>
</dbReference>
<evidence type="ECO:0000313" key="5">
    <source>
        <dbReference type="Proteomes" id="UP000075714"/>
    </source>
</evidence>
<sequence length="550" mass="58594">MSAGFLHIHFATITGNTGIVKVLLEKEPAFVHEKTEEGFTPLHMACGNGRQEVVELLLSREAAVDATTQDGSTSLHLACMGGHIDAALKLLEATEGALSADETDGRTPLHAAAQLGDTAIMTWLFRGAVGPRQGENAAVDSFTRAVSSTPAADLAGLVAGLVDDKTENNKTPLDVARDNHHPGVVSLLTNHANLISSSFPEKVKLHESSIRRGRPNMQSAHISLELASLCSIAPNLLVGVHAGGEVRTDPNEKVGCGVSVPIHIEAHGGAGKEVLLLNQPDSGLDALDEWAKHSVHEDDDDKLAGWLEALLDTEGPAVLDKAYGAARELGVAEFERLFFDFSVLRCLKSVEVRGERTQSQGSQVYASLKLLRVPAASSGAASVRGGLGGRATAAGSGAQLLPDLEVEAIEAEAESHDQGWSSFPDDHGTYRGSWSWGELKVLGVLQQEGGPALADDDQGRLFSNLHAVRRWQSHAGSRGPESSLVRFLNEERPGGGGGPFGCTVQLLMCAAFPGWVCFMRRAAIRVYFRPRALQLQQQEAHGEEGQDARR</sequence>
<comment type="caution">
    <text evidence="4">The sequence shown here is derived from an EMBL/GenBank/DDBJ whole genome shotgun (WGS) entry which is preliminary data.</text>
</comment>
<name>A0A150GKV5_GONPE</name>
<dbReference type="PANTHER" id="PTHR24198">
    <property type="entry name" value="ANKYRIN REPEAT AND PROTEIN KINASE DOMAIN-CONTAINING PROTEIN"/>
    <property type="match status" value="1"/>
</dbReference>
<dbReference type="InterPro" id="IPR002110">
    <property type="entry name" value="Ankyrin_rpt"/>
</dbReference>
<evidence type="ECO:0000313" key="4">
    <source>
        <dbReference type="EMBL" id="KXZ50418.1"/>
    </source>
</evidence>
<keyword evidence="2 3" id="KW-0040">ANK repeat</keyword>
<protein>
    <submittedName>
        <fullName evidence="4">Uncharacterized protein</fullName>
    </submittedName>
</protein>
<accession>A0A150GKV5</accession>
<dbReference type="STRING" id="33097.A0A150GKV5"/>
<evidence type="ECO:0000256" key="1">
    <source>
        <dbReference type="ARBA" id="ARBA00022737"/>
    </source>
</evidence>
<dbReference type="Proteomes" id="UP000075714">
    <property type="component" value="Unassembled WGS sequence"/>
</dbReference>
<dbReference type="SMART" id="SM00248">
    <property type="entry name" value="ANK"/>
    <property type="match status" value="5"/>
</dbReference>
<evidence type="ECO:0000256" key="3">
    <source>
        <dbReference type="PROSITE-ProRule" id="PRU00023"/>
    </source>
</evidence>
<reference evidence="5" key="1">
    <citation type="journal article" date="2016" name="Nat. Commun.">
        <title>The Gonium pectorale genome demonstrates co-option of cell cycle regulation during the evolution of multicellularity.</title>
        <authorList>
            <person name="Hanschen E.R."/>
            <person name="Marriage T.N."/>
            <person name="Ferris P.J."/>
            <person name="Hamaji T."/>
            <person name="Toyoda A."/>
            <person name="Fujiyama A."/>
            <person name="Neme R."/>
            <person name="Noguchi H."/>
            <person name="Minakuchi Y."/>
            <person name="Suzuki M."/>
            <person name="Kawai-Toyooka H."/>
            <person name="Smith D.R."/>
            <person name="Sparks H."/>
            <person name="Anderson J."/>
            <person name="Bakaric R."/>
            <person name="Luria V."/>
            <person name="Karger A."/>
            <person name="Kirschner M.W."/>
            <person name="Durand P.M."/>
            <person name="Michod R.E."/>
            <person name="Nozaki H."/>
            <person name="Olson B.J."/>
        </authorList>
    </citation>
    <scope>NUCLEOTIDE SEQUENCE [LARGE SCALE GENOMIC DNA]</scope>
    <source>
        <strain evidence="5">NIES-2863</strain>
    </source>
</reference>